<feature type="region of interest" description="Disordered" evidence="4">
    <location>
        <begin position="235"/>
        <end position="255"/>
    </location>
</feature>
<dbReference type="GO" id="GO:0006654">
    <property type="term" value="P:phosphatidic acid biosynthetic process"/>
    <property type="evidence" value="ECO:0007669"/>
    <property type="project" value="TreeGrafter"/>
</dbReference>
<comment type="pathway">
    <text evidence="1">Lipid metabolism.</text>
</comment>
<dbReference type="AlphaFoldDB" id="A0A345Y6M4"/>
<name>A0A345Y6M4_9NEIS</name>
<dbReference type="EMBL" id="CP031337">
    <property type="protein sequence ID" value="AXK39576.1"/>
    <property type="molecule type" value="Genomic_DNA"/>
</dbReference>
<evidence type="ECO:0000313" key="7">
    <source>
        <dbReference type="EMBL" id="AXK39576.1"/>
    </source>
</evidence>
<dbReference type="PANTHER" id="PTHR10434">
    <property type="entry name" value="1-ACYL-SN-GLYCEROL-3-PHOSPHATE ACYLTRANSFERASE"/>
    <property type="match status" value="1"/>
</dbReference>
<accession>A0A345Y6M4</accession>
<organism evidence="7 8">
    <name type="scientific">Crenobacter cavernae</name>
    <dbReference type="NCBI Taxonomy" id="2290923"/>
    <lineage>
        <taxon>Bacteria</taxon>
        <taxon>Pseudomonadati</taxon>
        <taxon>Pseudomonadota</taxon>
        <taxon>Betaproteobacteria</taxon>
        <taxon>Neisseriales</taxon>
        <taxon>Neisseriaceae</taxon>
        <taxon>Crenobacter</taxon>
    </lineage>
</organism>
<dbReference type="GO" id="GO:0003841">
    <property type="term" value="F:1-acylglycerol-3-phosphate O-acyltransferase activity"/>
    <property type="evidence" value="ECO:0007669"/>
    <property type="project" value="TreeGrafter"/>
</dbReference>
<proteinExistence type="predicted"/>
<evidence type="ECO:0000256" key="2">
    <source>
        <dbReference type="ARBA" id="ARBA00022679"/>
    </source>
</evidence>
<protein>
    <submittedName>
        <fullName evidence="7">1-acyl-sn-glycerol-3-phosphate acyltransferase</fullName>
    </submittedName>
</protein>
<feature type="domain" description="Phospholipid/glycerol acyltransferase" evidence="6">
    <location>
        <begin position="72"/>
        <end position="186"/>
    </location>
</feature>
<evidence type="ECO:0000256" key="4">
    <source>
        <dbReference type="SAM" id="MobiDB-lite"/>
    </source>
</evidence>
<evidence type="ECO:0000259" key="6">
    <source>
        <dbReference type="SMART" id="SM00563"/>
    </source>
</evidence>
<gene>
    <name evidence="7" type="ORF">DWG20_09050</name>
</gene>
<keyword evidence="5" id="KW-0812">Transmembrane</keyword>
<dbReference type="RefSeq" id="WP_115433508.1">
    <property type="nucleotide sequence ID" value="NZ_CP031337.1"/>
</dbReference>
<evidence type="ECO:0000313" key="8">
    <source>
        <dbReference type="Proteomes" id="UP000254537"/>
    </source>
</evidence>
<keyword evidence="3 7" id="KW-0012">Acyltransferase</keyword>
<keyword evidence="5" id="KW-0472">Membrane</keyword>
<dbReference type="PANTHER" id="PTHR10434:SF40">
    <property type="entry name" value="1-ACYL-SN-GLYCEROL-3-PHOSPHATE ACYLTRANSFERASE"/>
    <property type="match status" value="1"/>
</dbReference>
<keyword evidence="2 7" id="KW-0808">Transferase</keyword>
<evidence type="ECO:0000256" key="3">
    <source>
        <dbReference type="ARBA" id="ARBA00023315"/>
    </source>
</evidence>
<keyword evidence="5" id="KW-1133">Transmembrane helix</keyword>
<dbReference type="SMART" id="SM00563">
    <property type="entry name" value="PlsC"/>
    <property type="match status" value="1"/>
</dbReference>
<dbReference type="InterPro" id="IPR002123">
    <property type="entry name" value="Plipid/glycerol_acylTrfase"/>
</dbReference>
<dbReference type="KEGG" id="ccah:DWG20_09050"/>
<reference evidence="7 8" key="1">
    <citation type="submission" date="2018-07" db="EMBL/GenBank/DDBJ databases">
        <title>Crenobacter cavernae sp. nov., isolated from a karst cave.</title>
        <authorList>
            <person name="Zhu H."/>
        </authorList>
    </citation>
    <scope>NUCLEOTIDE SEQUENCE [LARGE SCALE GENOMIC DNA]</scope>
    <source>
        <strain evidence="7 8">K1W11S-77</strain>
    </source>
</reference>
<dbReference type="CDD" id="cd07989">
    <property type="entry name" value="LPLAT_AGPAT-like"/>
    <property type="match status" value="1"/>
</dbReference>
<dbReference type="Proteomes" id="UP000254537">
    <property type="component" value="Chromosome"/>
</dbReference>
<dbReference type="SUPFAM" id="SSF69593">
    <property type="entry name" value="Glycerol-3-phosphate (1)-acyltransferase"/>
    <property type="match status" value="1"/>
</dbReference>
<evidence type="ECO:0000256" key="5">
    <source>
        <dbReference type="SAM" id="Phobius"/>
    </source>
</evidence>
<dbReference type="Pfam" id="PF01553">
    <property type="entry name" value="Acyltransferase"/>
    <property type="match status" value="1"/>
</dbReference>
<dbReference type="OrthoDB" id="9812274at2"/>
<sequence length="255" mass="28687">MTLWIRNLFYWLGVAVSTPPFAILAVLILPLPRRFRHRIVSGWTHSMLWWLRVTCGLSYKVIGRDNIPNTPSVIASKHQSGWETMALQQIFPPQVWVLKRELLWIPFFGWGLATMSPIAIDRGNKVEAQRKLMAQGRARIDVGFWIVVFPEGTRIKPGLKGKYKFGASRLASSLKVPMVPVALNSGEFWPRNSFLKYPGEITVVIGKPILPDGRDSADMMAEAEAWIEARQREIGGAGPCAHPDDKTRRAHAHAA</sequence>
<evidence type="ECO:0000256" key="1">
    <source>
        <dbReference type="ARBA" id="ARBA00005189"/>
    </source>
</evidence>
<feature type="transmembrane region" description="Helical" evidence="5">
    <location>
        <begin position="12"/>
        <end position="31"/>
    </location>
</feature>